<comment type="caution">
    <text evidence="1">The sequence shown here is derived from an EMBL/GenBank/DDBJ whole genome shotgun (WGS) entry which is preliminary data.</text>
</comment>
<dbReference type="AlphaFoldDB" id="A0AA39NAY8"/>
<gene>
    <name evidence="1" type="ORF">EV420DRAFT_1477025</name>
</gene>
<dbReference type="GeneID" id="85352934"/>
<name>A0AA39NAY8_ARMTA</name>
<keyword evidence="2" id="KW-1185">Reference proteome</keyword>
<organism evidence="1 2">
    <name type="scientific">Armillaria tabescens</name>
    <name type="common">Ringless honey mushroom</name>
    <name type="synonym">Agaricus tabescens</name>
    <dbReference type="NCBI Taxonomy" id="1929756"/>
    <lineage>
        <taxon>Eukaryota</taxon>
        <taxon>Fungi</taxon>
        <taxon>Dikarya</taxon>
        <taxon>Basidiomycota</taxon>
        <taxon>Agaricomycotina</taxon>
        <taxon>Agaricomycetes</taxon>
        <taxon>Agaricomycetidae</taxon>
        <taxon>Agaricales</taxon>
        <taxon>Marasmiineae</taxon>
        <taxon>Physalacriaceae</taxon>
        <taxon>Desarmillaria</taxon>
    </lineage>
</organism>
<evidence type="ECO:0000313" key="1">
    <source>
        <dbReference type="EMBL" id="KAK0462273.1"/>
    </source>
</evidence>
<reference evidence="1" key="1">
    <citation type="submission" date="2023-06" db="EMBL/GenBank/DDBJ databases">
        <authorList>
            <consortium name="Lawrence Berkeley National Laboratory"/>
            <person name="Ahrendt S."/>
            <person name="Sahu N."/>
            <person name="Indic B."/>
            <person name="Wong-Bajracharya J."/>
            <person name="Merenyi Z."/>
            <person name="Ke H.-M."/>
            <person name="Monk M."/>
            <person name="Kocsube S."/>
            <person name="Drula E."/>
            <person name="Lipzen A."/>
            <person name="Balint B."/>
            <person name="Henrissat B."/>
            <person name="Andreopoulos B."/>
            <person name="Martin F.M."/>
            <person name="Harder C.B."/>
            <person name="Rigling D."/>
            <person name="Ford K.L."/>
            <person name="Foster G.D."/>
            <person name="Pangilinan J."/>
            <person name="Papanicolaou A."/>
            <person name="Barry K."/>
            <person name="LaButti K."/>
            <person name="Viragh M."/>
            <person name="Koriabine M."/>
            <person name="Yan M."/>
            <person name="Riley R."/>
            <person name="Champramary S."/>
            <person name="Plett K.L."/>
            <person name="Tsai I.J."/>
            <person name="Slot J."/>
            <person name="Sipos G."/>
            <person name="Plett J."/>
            <person name="Nagy L.G."/>
            <person name="Grigoriev I.V."/>
        </authorList>
    </citation>
    <scope>NUCLEOTIDE SEQUENCE</scope>
    <source>
        <strain evidence="1">CCBAS 213</strain>
    </source>
</reference>
<dbReference type="RefSeq" id="XP_060333885.1">
    <property type="nucleotide sequence ID" value="XM_060469386.1"/>
</dbReference>
<sequence length="120" mass="13317">MAPLHTFDARISKSDGSTANVAFFTSTIKTTSPPPPTEVVFIPMSSIPDSLWLLRLILYIRKLRIYLSQKNLGAFQGMLADHCAAASVRFVKGRKRRHPDSTQGCPSAYRTEAEIRLPSP</sequence>
<dbReference type="EMBL" id="JAUEPS010000009">
    <property type="protein sequence ID" value="KAK0462273.1"/>
    <property type="molecule type" value="Genomic_DNA"/>
</dbReference>
<evidence type="ECO:0000313" key="2">
    <source>
        <dbReference type="Proteomes" id="UP001175211"/>
    </source>
</evidence>
<proteinExistence type="predicted"/>
<dbReference type="Proteomes" id="UP001175211">
    <property type="component" value="Unassembled WGS sequence"/>
</dbReference>
<protein>
    <submittedName>
        <fullName evidence="1">Uncharacterized protein</fullName>
    </submittedName>
</protein>
<accession>A0AA39NAY8</accession>